<dbReference type="PANTHER" id="PTHR13466:SF0">
    <property type="entry name" value="SMP-LTD DOMAIN-CONTAINING PROTEIN"/>
    <property type="match status" value="1"/>
</dbReference>
<feature type="compositionally biased region" description="Polar residues" evidence="2">
    <location>
        <begin position="932"/>
        <end position="950"/>
    </location>
</feature>
<feature type="region of interest" description="Disordered" evidence="2">
    <location>
        <begin position="58"/>
        <end position="98"/>
    </location>
</feature>
<feature type="region of interest" description="Disordered" evidence="2">
    <location>
        <begin position="522"/>
        <end position="576"/>
    </location>
</feature>
<feature type="compositionally biased region" description="Polar residues" evidence="2">
    <location>
        <begin position="247"/>
        <end position="257"/>
    </location>
</feature>
<reference evidence="3" key="1">
    <citation type="submission" date="2021-05" db="EMBL/GenBank/DDBJ databases">
        <authorList>
            <person name="Alioto T."/>
            <person name="Alioto T."/>
            <person name="Gomez Garrido J."/>
        </authorList>
    </citation>
    <scope>NUCLEOTIDE SEQUENCE</scope>
</reference>
<feature type="compositionally biased region" description="Acidic residues" evidence="2">
    <location>
        <begin position="686"/>
        <end position="698"/>
    </location>
</feature>
<feature type="compositionally biased region" description="Low complexity" evidence="2">
    <location>
        <begin position="609"/>
        <end position="621"/>
    </location>
</feature>
<protein>
    <submittedName>
        <fullName evidence="3">Testis-expressed sequence 2 protein</fullName>
    </submittedName>
</protein>
<dbReference type="CDD" id="cd21675">
    <property type="entry name" value="SMP_TEX2"/>
    <property type="match status" value="1"/>
</dbReference>
<feature type="region of interest" description="Disordered" evidence="2">
    <location>
        <begin position="132"/>
        <end position="267"/>
    </location>
</feature>
<dbReference type="GO" id="GO:0005789">
    <property type="term" value="C:endoplasmic reticulum membrane"/>
    <property type="evidence" value="ECO:0007669"/>
    <property type="project" value="UniProtKB-SubCell"/>
</dbReference>
<name>A0A8D8RGN2_9HEMI</name>
<feature type="region of interest" description="Disordered" evidence="2">
    <location>
        <begin position="931"/>
        <end position="975"/>
    </location>
</feature>
<evidence type="ECO:0000256" key="1">
    <source>
        <dbReference type="ARBA" id="ARBA00004586"/>
    </source>
</evidence>
<evidence type="ECO:0000313" key="3">
    <source>
        <dbReference type="EMBL" id="CAG6649372.1"/>
    </source>
</evidence>
<accession>A0A8D8RGN2</accession>
<feature type="compositionally biased region" description="Polar residues" evidence="2">
    <location>
        <begin position="556"/>
        <end position="571"/>
    </location>
</feature>
<sequence length="1129" mass="125731">MTAIFLHFYTHVKENRFTFPNMHRKKFVLATAAAGASTSMTSTPSFRFNAHQEELVELTPDESEDSEHASSTASEAGTRDGSPFRRFGKRSTSVDTGAAAGDAVGAGVTAVDHPWSFLHGIREKIEDKFDEMKKERQQKKMSISRSAVGTIGTEEEEETSSGNREEKEKEADEKHTDKGPPVPDPKKPTPKEKDKPKDPPPVSTPASSTASNKMKSKFADLKRKFNKSESTDPTNEDRAAALPGGASQATVQATVVPSVSPGVGDTDEDFDMVEMAQEAGADDTLRAGGEYESPQSSTGQFRSQLAFSCLPHTPCRAPGLIETLGSMAVTNLKLVLLSAALMGLYHGVYTTLVAFLLGALFAMELSAILDWIRESFFLWTDSNSEYLITTNPYHMTEPVPIIDIKTNKLLQPHKQEYVGWVNEFKSDYSPEKYHLSLTETVYIQLQGSLLRVSEPRVKIPKRAVWNEPHLKLLFNVARLYNISNCQVILLPKGIIRQRIWNRKYPICIMLRSDSHVGMKFRTKDQSTITEEEPWLPFEIPDTSTPNSTSPTVNNSQFDSSVPQGTNQSQSKLKSKSTESFLTLHETLKHNLEKSKEEAEAKARRKPADSSSSGAGAGAESSDTCSTPSIPVRRKRSSPRLEAEIKEETSSNWEETSQDESSEPCKPVKPSSLDVPIKSATSLDSVSESDDEAEEELCNDDPSNASPNLSNFTLVEHGDTKVNCLYLFARTDRDKELWYRRLKAATTYYSVQTDDSSPAQHFLIESDAFAKSQDQNESYVKMMTSLTQTKISTLPPASKETAMPRTVTDLKDEGEVSQQLMFINALLGRSLFDVFRNQRLLSQIQSKLQRKLNAIRVPRFLGQLNISKLEFSNNSPVITQATKPRLDENGIWFELDIVFEGVFRIQVDTKLILMNLKKPTKDKDMSMSISMSTLSCDNNNMSNQSSPSKEQPASKLAALHSDIEDSGETSSDNDEKRLRILAEQNLSGELSGIGNQTESSPGLTMTPNRMLRIVDKFTNSKMFDKLTDNAYIKKLMQDVANKDISLFVELQGLAGRLVLNIPPPPSDRLWYGFKGNPRLWLTAYPKFGDKELSLISNILQKIICTEFQKVVVLPNMDDFVLEGLVEDPLS</sequence>
<dbReference type="PANTHER" id="PTHR13466">
    <property type="entry name" value="TEX2 PROTEIN-RELATED"/>
    <property type="match status" value="1"/>
</dbReference>
<feature type="compositionally biased region" description="Basic and acidic residues" evidence="2">
    <location>
        <begin position="638"/>
        <end position="648"/>
    </location>
</feature>
<feature type="compositionally biased region" description="Basic and acidic residues" evidence="2">
    <location>
        <begin position="590"/>
        <end position="607"/>
    </location>
</feature>
<feature type="compositionally biased region" description="Basic and acidic residues" evidence="2">
    <location>
        <begin position="163"/>
        <end position="198"/>
    </location>
</feature>
<feature type="compositionally biased region" description="Low complexity" evidence="2">
    <location>
        <begin position="540"/>
        <end position="555"/>
    </location>
</feature>
<feature type="region of interest" description="Disordered" evidence="2">
    <location>
        <begin position="590"/>
        <end position="704"/>
    </location>
</feature>
<proteinExistence type="predicted"/>
<feature type="compositionally biased region" description="Basic and acidic residues" evidence="2">
    <location>
        <begin position="217"/>
        <end position="239"/>
    </location>
</feature>
<organism evidence="3">
    <name type="scientific">Cacopsylla melanoneura</name>
    <dbReference type="NCBI Taxonomy" id="428564"/>
    <lineage>
        <taxon>Eukaryota</taxon>
        <taxon>Metazoa</taxon>
        <taxon>Ecdysozoa</taxon>
        <taxon>Arthropoda</taxon>
        <taxon>Hexapoda</taxon>
        <taxon>Insecta</taxon>
        <taxon>Pterygota</taxon>
        <taxon>Neoptera</taxon>
        <taxon>Paraneoptera</taxon>
        <taxon>Hemiptera</taxon>
        <taxon>Sternorrhyncha</taxon>
        <taxon>Psylloidea</taxon>
        <taxon>Psyllidae</taxon>
        <taxon>Psyllinae</taxon>
        <taxon>Cacopsylla</taxon>
    </lineage>
</organism>
<comment type="subcellular location">
    <subcellularLocation>
        <location evidence="1">Endoplasmic reticulum membrane</location>
    </subcellularLocation>
</comment>
<evidence type="ECO:0000256" key="2">
    <source>
        <dbReference type="SAM" id="MobiDB-lite"/>
    </source>
</evidence>
<dbReference type="EMBL" id="HBUF01157179">
    <property type="protein sequence ID" value="CAG6649372.1"/>
    <property type="molecule type" value="Transcribed_RNA"/>
</dbReference>
<dbReference type="GO" id="GO:0008289">
    <property type="term" value="F:lipid binding"/>
    <property type="evidence" value="ECO:0007669"/>
    <property type="project" value="TreeGrafter"/>
</dbReference>
<dbReference type="AlphaFoldDB" id="A0A8D8RGN2"/>